<keyword evidence="2 10" id="KW-0813">Transport</keyword>
<feature type="domain" description="TonB-dependent receptor-like beta-barrel" evidence="13">
    <location>
        <begin position="346"/>
        <end position="749"/>
    </location>
</feature>
<organism evidence="15 16">
    <name type="scientific">Stieleria magnilauensis</name>
    <dbReference type="NCBI Taxonomy" id="2527963"/>
    <lineage>
        <taxon>Bacteria</taxon>
        <taxon>Pseudomonadati</taxon>
        <taxon>Planctomycetota</taxon>
        <taxon>Planctomycetia</taxon>
        <taxon>Pirellulales</taxon>
        <taxon>Pirellulaceae</taxon>
        <taxon>Stieleria</taxon>
    </lineage>
</organism>
<evidence type="ECO:0000256" key="1">
    <source>
        <dbReference type="ARBA" id="ARBA00004571"/>
    </source>
</evidence>
<keyword evidence="3 10" id="KW-1134">Transmembrane beta strand</keyword>
<dbReference type="SUPFAM" id="SSF56935">
    <property type="entry name" value="Porins"/>
    <property type="match status" value="1"/>
</dbReference>
<dbReference type="PROSITE" id="PS52016">
    <property type="entry name" value="TONB_DEPENDENT_REC_3"/>
    <property type="match status" value="1"/>
</dbReference>
<evidence type="ECO:0000256" key="6">
    <source>
        <dbReference type="ARBA" id="ARBA00023077"/>
    </source>
</evidence>
<dbReference type="InterPro" id="IPR012910">
    <property type="entry name" value="Plug_dom"/>
</dbReference>
<evidence type="ECO:0000256" key="10">
    <source>
        <dbReference type="PROSITE-ProRule" id="PRU01360"/>
    </source>
</evidence>
<feature type="compositionally biased region" description="Polar residues" evidence="12">
    <location>
        <begin position="55"/>
        <end position="73"/>
    </location>
</feature>
<dbReference type="Gene3D" id="2.40.170.20">
    <property type="entry name" value="TonB-dependent receptor, beta-barrel domain"/>
    <property type="match status" value="1"/>
</dbReference>
<evidence type="ECO:0000256" key="8">
    <source>
        <dbReference type="ARBA" id="ARBA00023170"/>
    </source>
</evidence>
<comment type="subcellular location">
    <subcellularLocation>
        <location evidence="1 10">Cell outer membrane</location>
        <topology evidence="1 10">Multi-pass membrane protein</topology>
    </subcellularLocation>
</comment>
<proteinExistence type="inferred from homology"/>
<gene>
    <name evidence="15" type="primary">hxuC</name>
    <name evidence="15" type="ORF">TBK1r_10130</name>
</gene>
<keyword evidence="4 10" id="KW-0812">Transmembrane</keyword>
<accession>A0ABX5XJC9</accession>
<keyword evidence="8" id="KW-0675">Receptor</keyword>
<evidence type="ECO:0000259" key="14">
    <source>
        <dbReference type="Pfam" id="PF07715"/>
    </source>
</evidence>
<dbReference type="InterPro" id="IPR000531">
    <property type="entry name" value="Beta-barrel_TonB"/>
</dbReference>
<sequence>MYYIVKHQTIIALALVPALGIGLWQTRLSGQEPTLPEIEVRPPATDQAPPVGQSDIETSGIETPFTGQDSTTGAIDPTPQPSAASQNASFPSLSEQLFGGTMSNPTGLNSVFRSESDLFETPRLGTIVDRDELDRRQASTVYRALQNEVGVMLQQTGNGQLSPFIRGLTGQQILILVDGIRMNTSILRPGPNQYAATIDPGSIDRIEVIRGAESALWGSDAIGGVINVVTRSADPLRGDYASPHFSQFYSTAEASSYTRTGFSGWYGATGFTGGVSYLDVGRLDRGGDLGRQPGTDYQQYAGDLKLQRMLTENHLLTVAMQHFEQEDLKRSDRYLPFVLGPASDGSVPTQRPTVFDPQQRDLLYGRLEGLLPEDAVLADLYSVTLSGMRTKEASVVDRYSGNDPAAVVTRREIGEFDDWGWGTTLSFVKDMHDYGKLTYGTDYYSESIDAERVEINNPNSPGATPSVTDPQYPNDSEADRVGVYASWHVALTDRLDATTSLRYENINVSATPNFDTIGPTYFERSYQDWIASVGLGYKLTDEVRLVGGYYEGFRAPTIDDLTANKTFLQNNQSTPLVGNLDVEPEHSKTYEVGLKFNDDRLRLQLTEFWTDFDSFINRETIGGSRFLTNQEAYIHGTELASEYLLTRNLALYGNFYYTYGTITSNDDPISRIPPMQGTLGVRLTEPCRRSYVDVYTWMVDRADRYSESNLSDVRFIAGGTPGYATLNVRMGRSFGTANQHQVSLSLENLTDKYYRVLGSGVDGAGFNAVFGYQYTL</sequence>
<keyword evidence="16" id="KW-1185">Reference proteome</keyword>
<dbReference type="InterPro" id="IPR037066">
    <property type="entry name" value="Plug_dom_sf"/>
</dbReference>
<keyword evidence="6 11" id="KW-0798">TonB box</keyword>
<keyword evidence="9 10" id="KW-0998">Cell outer membrane</keyword>
<evidence type="ECO:0000256" key="4">
    <source>
        <dbReference type="ARBA" id="ARBA00022692"/>
    </source>
</evidence>
<evidence type="ECO:0000256" key="3">
    <source>
        <dbReference type="ARBA" id="ARBA00022452"/>
    </source>
</evidence>
<dbReference type="PANTHER" id="PTHR30069:SF29">
    <property type="entry name" value="HEMOGLOBIN AND HEMOGLOBIN-HAPTOGLOBIN-BINDING PROTEIN 1-RELATED"/>
    <property type="match status" value="1"/>
</dbReference>
<dbReference type="Proteomes" id="UP000318081">
    <property type="component" value="Chromosome"/>
</dbReference>
<dbReference type="PANTHER" id="PTHR30069">
    <property type="entry name" value="TONB-DEPENDENT OUTER MEMBRANE RECEPTOR"/>
    <property type="match status" value="1"/>
</dbReference>
<dbReference type="InterPro" id="IPR036942">
    <property type="entry name" value="Beta-barrel_TonB_sf"/>
</dbReference>
<name>A0ABX5XJC9_9BACT</name>
<dbReference type="CDD" id="cd01347">
    <property type="entry name" value="ligand_gated_channel"/>
    <property type="match status" value="1"/>
</dbReference>
<protein>
    <submittedName>
        <fullName evidence="15">Heme/hemopexin utilization protein C</fullName>
    </submittedName>
</protein>
<feature type="domain" description="TonB-dependent receptor plug" evidence="14">
    <location>
        <begin position="119"/>
        <end position="225"/>
    </location>
</feature>
<keyword evidence="7 10" id="KW-0472">Membrane</keyword>
<dbReference type="Pfam" id="PF00593">
    <property type="entry name" value="TonB_dep_Rec_b-barrel"/>
    <property type="match status" value="1"/>
</dbReference>
<evidence type="ECO:0000256" key="9">
    <source>
        <dbReference type="ARBA" id="ARBA00023237"/>
    </source>
</evidence>
<evidence type="ECO:0000313" key="16">
    <source>
        <dbReference type="Proteomes" id="UP000318081"/>
    </source>
</evidence>
<dbReference type="Gene3D" id="2.170.130.10">
    <property type="entry name" value="TonB-dependent receptor, plug domain"/>
    <property type="match status" value="1"/>
</dbReference>
<evidence type="ECO:0000259" key="13">
    <source>
        <dbReference type="Pfam" id="PF00593"/>
    </source>
</evidence>
<evidence type="ECO:0000256" key="5">
    <source>
        <dbReference type="ARBA" id="ARBA00022729"/>
    </source>
</evidence>
<comment type="similarity">
    <text evidence="10 11">Belongs to the TonB-dependent receptor family.</text>
</comment>
<evidence type="ECO:0000313" key="15">
    <source>
        <dbReference type="EMBL" id="QDV82088.1"/>
    </source>
</evidence>
<evidence type="ECO:0000256" key="12">
    <source>
        <dbReference type="SAM" id="MobiDB-lite"/>
    </source>
</evidence>
<dbReference type="Pfam" id="PF07715">
    <property type="entry name" value="Plug"/>
    <property type="match status" value="1"/>
</dbReference>
<dbReference type="EMBL" id="CP036432">
    <property type="protein sequence ID" value="QDV82088.1"/>
    <property type="molecule type" value="Genomic_DNA"/>
</dbReference>
<feature type="region of interest" description="Disordered" evidence="12">
    <location>
        <begin position="40"/>
        <end position="89"/>
    </location>
</feature>
<evidence type="ECO:0000256" key="7">
    <source>
        <dbReference type="ARBA" id="ARBA00023136"/>
    </source>
</evidence>
<evidence type="ECO:0000256" key="11">
    <source>
        <dbReference type="RuleBase" id="RU003357"/>
    </source>
</evidence>
<keyword evidence="5" id="KW-0732">Signal</keyword>
<evidence type="ECO:0000256" key="2">
    <source>
        <dbReference type="ARBA" id="ARBA00022448"/>
    </source>
</evidence>
<reference evidence="15 16" key="1">
    <citation type="submission" date="2019-02" db="EMBL/GenBank/DDBJ databases">
        <title>Deep-cultivation of Planctomycetes and their phenomic and genomic characterization uncovers novel biology.</title>
        <authorList>
            <person name="Wiegand S."/>
            <person name="Jogler M."/>
            <person name="Boedeker C."/>
            <person name="Pinto D."/>
            <person name="Vollmers J."/>
            <person name="Rivas-Marin E."/>
            <person name="Kohn T."/>
            <person name="Peeters S.H."/>
            <person name="Heuer A."/>
            <person name="Rast P."/>
            <person name="Oberbeckmann S."/>
            <person name="Bunk B."/>
            <person name="Jeske O."/>
            <person name="Meyerdierks A."/>
            <person name="Storesund J.E."/>
            <person name="Kallscheuer N."/>
            <person name="Luecker S."/>
            <person name="Lage O.M."/>
            <person name="Pohl T."/>
            <person name="Merkel B.J."/>
            <person name="Hornburger P."/>
            <person name="Mueller R.-W."/>
            <person name="Bruemmer F."/>
            <person name="Labrenz M."/>
            <person name="Spormann A.M."/>
            <person name="Op den Camp H."/>
            <person name="Overmann J."/>
            <person name="Amann R."/>
            <person name="Jetten M.S.M."/>
            <person name="Mascher T."/>
            <person name="Medema M.H."/>
            <person name="Devos D.P."/>
            <person name="Kaster A.-K."/>
            <person name="Ovreas L."/>
            <person name="Rohde M."/>
            <person name="Galperin M.Y."/>
            <person name="Jogler C."/>
        </authorList>
    </citation>
    <scope>NUCLEOTIDE SEQUENCE [LARGE SCALE GENOMIC DNA]</scope>
    <source>
        <strain evidence="15 16">TBK1r</strain>
    </source>
</reference>
<dbReference type="InterPro" id="IPR039426">
    <property type="entry name" value="TonB-dep_rcpt-like"/>
</dbReference>